<dbReference type="Gene3D" id="3.40.50.1980">
    <property type="entry name" value="Nitrogenase molybdenum iron protein domain"/>
    <property type="match status" value="2"/>
</dbReference>
<evidence type="ECO:0000259" key="2">
    <source>
        <dbReference type="PROSITE" id="PS50983"/>
    </source>
</evidence>
<feature type="signal peptide" evidence="1">
    <location>
        <begin position="1"/>
        <end position="20"/>
    </location>
</feature>
<protein>
    <recommendedName>
        <fullName evidence="2">Fe/B12 periplasmic-binding domain-containing protein</fullName>
    </recommendedName>
</protein>
<dbReference type="RefSeq" id="WP_045777055.1">
    <property type="nucleotide sequence ID" value="NZ_LAJY01000585.1"/>
</dbReference>
<dbReference type="PANTHER" id="PTHR30535:SF4">
    <property type="entry name" value="HEMIN-BINDING PERIPLASMIC PROTEIN HMUT"/>
    <property type="match status" value="1"/>
</dbReference>
<feature type="domain" description="Fe/B12 periplasmic-binding" evidence="2">
    <location>
        <begin position="24"/>
        <end position="269"/>
    </location>
</feature>
<dbReference type="InterPro" id="IPR002491">
    <property type="entry name" value="ABC_transptr_periplasmic_BD"/>
</dbReference>
<dbReference type="Pfam" id="PF01497">
    <property type="entry name" value="Peripla_BP_2"/>
    <property type="match status" value="1"/>
</dbReference>
<reference evidence="3 4" key="1">
    <citation type="submission" date="2015-03" db="EMBL/GenBank/DDBJ databases">
        <title>Draft genome sequence of Elstera litoralis.</title>
        <authorList>
            <person name="Rahalkar M.C."/>
            <person name="Dhakephalkar P.K."/>
            <person name="Pore S.D."/>
            <person name="Arora P."/>
            <person name="Kapse N.G."/>
            <person name="Pandit P.S."/>
        </authorList>
    </citation>
    <scope>NUCLEOTIDE SEQUENCE [LARGE SCALE GENOMIC DNA]</scope>
    <source>
        <strain evidence="3 4">Dia-1</strain>
    </source>
</reference>
<dbReference type="PROSITE" id="PS50983">
    <property type="entry name" value="FE_B12_PBP"/>
    <property type="match status" value="1"/>
</dbReference>
<dbReference type="Proteomes" id="UP000033774">
    <property type="component" value="Unassembled WGS sequence"/>
</dbReference>
<keyword evidence="1" id="KW-0732">Signal</keyword>
<feature type="chain" id="PRO_5002462477" description="Fe/B12 periplasmic-binding domain-containing protein" evidence="1">
    <location>
        <begin position="21"/>
        <end position="269"/>
    </location>
</feature>
<organism evidence="3 4">
    <name type="scientific">Elstera litoralis</name>
    <dbReference type="NCBI Taxonomy" id="552518"/>
    <lineage>
        <taxon>Bacteria</taxon>
        <taxon>Pseudomonadati</taxon>
        <taxon>Pseudomonadota</taxon>
        <taxon>Alphaproteobacteria</taxon>
        <taxon>Rhodospirillales</taxon>
        <taxon>Rhodospirillaceae</taxon>
        <taxon>Elstera</taxon>
    </lineage>
</organism>
<accession>A0A0F3INU3</accession>
<dbReference type="AlphaFoldDB" id="A0A0F3INU3"/>
<dbReference type="PANTHER" id="PTHR30535">
    <property type="entry name" value="VITAMIN B12-BINDING PROTEIN"/>
    <property type="match status" value="1"/>
</dbReference>
<dbReference type="SUPFAM" id="SSF53807">
    <property type="entry name" value="Helical backbone' metal receptor"/>
    <property type="match status" value="1"/>
</dbReference>
<evidence type="ECO:0000313" key="4">
    <source>
        <dbReference type="Proteomes" id="UP000033774"/>
    </source>
</evidence>
<evidence type="ECO:0000256" key="1">
    <source>
        <dbReference type="SAM" id="SignalP"/>
    </source>
</evidence>
<name>A0A0F3INU3_9PROT</name>
<dbReference type="InterPro" id="IPR050902">
    <property type="entry name" value="ABC_Transporter_SBP"/>
</dbReference>
<keyword evidence="4" id="KW-1185">Reference proteome</keyword>
<gene>
    <name evidence="3" type="ORF">VZ95_17805</name>
</gene>
<proteinExistence type="predicted"/>
<comment type="caution">
    <text evidence="3">The sequence shown here is derived from an EMBL/GenBank/DDBJ whole genome shotgun (WGS) entry which is preliminary data.</text>
</comment>
<dbReference type="OrthoDB" id="1632039at2"/>
<evidence type="ECO:0000313" key="3">
    <source>
        <dbReference type="EMBL" id="KJV08431.1"/>
    </source>
</evidence>
<dbReference type="EMBL" id="LAJY01000585">
    <property type="protein sequence ID" value="KJV08431.1"/>
    <property type="molecule type" value="Genomic_DNA"/>
</dbReference>
<sequence length="269" mass="27659">MLKFVLSLGVVAVLIGPAAAAPQRVVSTNLCADQLVLGLLPRDRVAAVSPLAADPTLSAAFAQARGLPVVTQSAEDVIRQRPDLVVAGSFRERKAAEIVARQGIAVHRLPSPEGLDATAAMIRALAARLEVPEAGEAMVARLTADLADAKARTATVPQTALIWRPNGYTSGAKSVSGEILEAVGYRNLAASLGVVRGGAVSVEAVLAAKPDVLVIDDHMNTATSRAQAIVTHPALAALAAERVRVPTAAWICAGPSLAAAAQALVQHRP</sequence>